<dbReference type="PANTHER" id="PTHR12801">
    <property type="entry name" value="RNA EXONUCLEASE REXO1 / RECO3 FAMILY MEMBER-RELATED"/>
    <property type="match status" value="1"/>
</dbReference>
<name>A0A2N9HET4_FAGSY</name>
<dbReference type="InterPro" id="IPR036397">
    <property type="entry name" value="RNaseH_sf"/>
</dbReference>
<dbReference type="PANTHER" id="PTHR12801:SF45">
    <property type="entry name" value="RNA EXONUCLEASE 4"/>
    <property type="match status" value="1"/>
</dbReference>
<organism evidence="4">
    <name type="scientific">Fagus sylvatica</name>
    <name type="common">Beechnut</name>
    <dbReference type="NCBI Taxonomy" id="28930"/>
    <lineage>
        <taxon>Eukaryota</taxon>
        <taxon>Viridiplantae</taxon>
        <taxon>Streptophyta</taxon>
        <taxon>Embryophyta</taxon>
        <taxon>Tracheophyta</taxon>
        <taxon>Spermatophyta</taxon>
        <taxon>Magnoliopsida</taxon>
        <taxon>eudicotyledons</taxon>
        <taxon>Gunneridae</taxon>
        <taxon>Pentapetalae</taxon>
        <taxon>rosids</taxon>
        <taxon>fabids</taxon>
        <taxon>Fagales</taxon>
        <taxon>Fagaceae</taxon>
        <taxon>Fagus</taxon>
    </lineage>
</organism>
<dbReference type="GO" id="GO:0005634">
    <property type="term" value="C:nucleus"/>
    <property type="evidence" value="ECO:0007669"/>
    <property type="project" value="TreeGrafter"/>
</dbReference>
<dbReference type="InterPro" id="IPR012337">
    <property type="entry name" value="RNaseH-like_sf"/>
</dbReference>
<evidence type="ECO:0000256" key="1">
    <source>
        <dbReference type="ARBA" id="ARBA00022722"/>
    </source>
</evidence>
<dbReference type="GO" id="GO:0003676">
    <property type="term" value="F:nucleic acid binding"/>
    <property type="evidence" value="ECO:0007669"/>
    <property type="project" value="InterPro"/>
</dbReference>
<evidence type="ECO:0000313" key="4">
    <source>
        <dbReference type="EMBL" id="SPD10089.1"/>
    </source>
</evidence>
<evidence type="ECO:0008006" key="5">
    <source>
        <dbReference type="Google" id="ProtNLM"/>
    </source>
</evidence>
<dbReference type="Gene3D" id="3.30.420.10">
    <property type="entry name" value="Ribonuclease H-like superfamily/Ribonuclease H"/>
    <property type="match status" value="1"/>
</dbReference>
<gene>
    <name evidence="4" type="ORF">FSB_LOCUS37971</name>
</gene>
<keyword evidence="1" id="KW-0540">Nuclease</keyword>
<dbReference type="GO" id="GO:0004527">
    <property type="term" value="F:exonuclease activity"/>
    <property type="evidence" value="ECO:0007669"/>
    <property type="project" value="InterPro"/>
</dbReference>
<feature type="region of interest" description="Disordered" evidence="3">
    <location>
        <begin position="1"/>
        <end position="59"/>
    </location>
</feature>
<feature type="compositionally biased region" description="Polar residues" evidence="3">
    <location>
        <begin position="38"/>
        <end position="49"/>
    </location>
</feature>
<dbReference type="EMBL" id="OIVN01003290">
    <property type="protein sequence ID" value="SPD10089.1"/>
    <property type="molecule type" value="Genomic_DNA"/>
</dbReference>
<evidence type="ECO:0000256" key="3">
    <source>
        <dbReference type="SAM" id="MobiDB-lite"/>
    </source>
</evidence>
<accession>A0A2N9HET4</accession>
<keyword evidence="2" id="KW-0378">Hydrolase</keyword>
<feature type="compositionally biased region" description="Polar residues" evidence="3">
    <location>
        <begin position="8"/>
        <end position="18"/>
    </location>
</feature>
<evidence type="ECO:0000256" key="2">
    <source>
        <dbReference type="ARBA" id="ARBA00022801"/>
    </source>
</evidence>
<proteinExistence type="predicted"/>
<reference evidence="4" key="1">
    <citation type="submission" date="2018-02" db="EMBL/GenBank/DDBJ databases">
        <authorList>
            <person name="Cohen D.B."/>
            <person name="Kent A.D."/>
        </authorList>
    </citation>
    <scope>NUCLEOTIDE SEQUENCE</scope>
</reference>
<dbReference type="AlphaFoldDB" id="A0A2N9HET4"/>
<dbReference type="SUPFAM" id="SSF53098">
    <property type="entry name" value="Ribonuclease H-like"/>
    <property type="match status" value="1"/>
</dbReference>
<sequence>MESRLKQQKNPSNQQGLNPNWALLQQKLHSHGSKPHRPSNNSLTETQKTILGKRKDRPDAELVDSQINPLIPINDDSSLTDVIAMDCEMVGVGQGNKSALGRVSLKAVADITKGRILVGHALHNDLKVLLLSHPKMDLRDTSEYQPFLKEGGKRALRYLAAEFLGVQIQNGEHCPVSSLTPCL</sequence>
<feature type="compositionally biased region" description="Basic residues" evidence="3">
    <location>
        <begin position="28"/>
        <end position="37"/>
    </location>
</feature>
<dbReference type="InterPro" id="IPR047021">
    <property type="entry name" value="REXO1/3/4-like"/>
</dbReference>
<protein>
    <recommendedName>
        <fullName evidence="5">Exonuclease domain-containing protein</fullName>
    </recommendedName>
</protein>